<comment type="caution">
    <text evidence="10">The sequence shown here is derived from an EMBL/GenBank/DDBJ whole genome shotgun (WGS) entry which is preliminary data.</text>
</comment>
<dbReference type="GO" id="GO:0006310">
    <property type="term" value="P:DNA recombination"/>
    <property type="evidence" value="ECO:0007669"/>
    <property type="project" value="UniProtKB-UniRule"/>
</dbReference>
<comment type="subunit">
    <text evidence="7">Component of the SMC5-SMC6 complex.</text>
</comment>
<evidence type="ECO:0000313" key="11">
    <source>
        <dbReference type="Proteomes" id="UP001054252"/>
    </source>
</evidence>
<evidence type="ECO:0000313" key="10">
    <source>
        <dbReference type="EMBL" id="GKV25820.1"/>
    </source>
</evidence>
<feature type="region of interest" description="Disordered" evidence="8">
    <location>
        <begin position="350"/>
        <end position="378"/>
    </location>
</feature>
<accession>A0AAV5KMV6</accession>
<dbReference type="GO" id="GO:0005634">
    <property type="term" value="C:nucleus"/>
    <property type="evidence" value="ECO:0007669"/>
    <property type="project" value="UniProtKB-SubCell"/>
</dbReference>
<dbReference type="PANTHER" id="PTHR16140:SF0">
    <property type="entry name" value="NON-STRUCTURAL MAINTENANCE OF CHROMOSOMES ELEMENT 4"/>
    <property type="match status" value="1"/>
</dbReference>
<keyword evidence="6 7" id="KW-0539">Nucleus</keyword>
<evidence type="ECO:0000256" key="4">
    <source>
        <dbReference type="ARBA" id="ARBA00023172"/>
    </source>
</evidence>
<name>A0AAV5KMV6_9ROSI</name>
<comment type="subcellular location">
    <subcellularLocation>
        <location evidence="1 7">Nucleus</location>
    </subcellularLocation>
</comment>
<evidence type="ECO:0000259" key="9">
    <source>
        <dbReference type="Pfam" id="PF08743"/>
    </source>
</evidence>
<keyword evidence="3 7" id="KW-0227">DNA damage</keyword>
<keyword evidence="4 7" id="KW-0233">DNA recombination</keyword>
<dbReference type="GO" id="GO:0006281">
    <property type="term" value="P:DNA repair"/>
    <property type="evidence" value="ECO:0007669"/>
    <property type="project" value="UniProtKB-UniRule"/>
</dbReference>
<sequence length="378" mass="42252">MVRPVKREVLYISSDSEDSEAEVGGFDDPVAADCRSLRSRYLAVRTLISDEKDDITKVDSDKFKVIFDQVESLHQKVQKPREQVADAEALLGITNSLFISVKAQNTAGISIADFVSSLLRNFGRARGRSSSREEYRNSIAWKEIGCAVSQAFRSSPGCCTMIGPMNDEPKKKRAVVRRKRVKPTERAVPKELGDALTEKKTDTDKNMAVMFDILKKNRSVRIENLVLNPDSFAQTVENLFALSFLVKDGRVEIKVDDNGCRLVSPRNAPAASSVISKEVAYSQFVFRLDYNDWKMMKSFVKVGEELMPRRNQDVPGGCYSDPPLGEPETAGATTPIRKLSRNRGLVLQDEPVVEDSTERDNKVQRAAAIQKGKRKLTI</sequence>
<dbReference type="AlphaFoldDB" id="A0AAV5KMV6"/>
<evidence type="ECO:0000256" key="8">
    <source>
        <dbReference type="SAM" id="MobiDB-lite"/>
    </source>
</evidence>
<evidence type="ECO:0000256" key="3">
    <source>
        <dbReference type="ARBA" id="ARBA00022763"/>
    </source>
</evidence>
<dbReference type="InterPro" id="IPR014854">
    <property type="entry name" value="Nse4_C"/>
</dbReference>
<evidence type="ECO:0000256" key="2">
    <source>
        <dbReference type="ARBA" id="ARBA00008997"/>
    </source>
</evidence>
<comment type="similarity">
    <text evidence="2 7">Belongs to the NSE4 family.</text>
</comment>
<dbReference type="Pfam" id="PF08743">
    <property type="entry name" value="Nse4_C"/>
    <property type="match status" value="1"/>
</dbReference>
<evidence type="ECO:0000256" key="6">
    <source>
        <dbReference type="ARBA" id="ARBA00023242"/>
    </source>
</evidence>
<proteinExistence type="inferred from homology"/>
<evidence type="ECO:0000256" key="1">
    <source>
        <dbReference type="ARBA" id="ARBA00004123"/>
    </source>
</evidence>
<evidence type="ECO:0000256" key="7">
    <source>
        <dbReference type="RuleBase" id="RU365071"/>
    </source>
</evidence>
<organism evidence="10 11">
    <name type="scientific">Rubroshorea leprosula</name>
    <dbReference type="NCBI Taxonomy" id="152421"/>
    <lineage>
        <taxon>Eukaryota</taxon>
        <taxon>Viridiplantae</taxon>
        <taxon>Streptophyta</taxon>
        <taxon>Embryophyta</taxon>
        <taxon>Tracheophyta</taxon>
        <taxon>Spermatophyta</taxon>
        <taxon>Magnoliopsida</taxon>
        <taxon>eudicotyledons</taxon>
        <taxon>Gunneridae</taxon>
        <taxon>Pentapetalae</taxon>
        <taxon>rosids</taxon>
        <taxon>malvids</taxon>
        <taxon>Malvales</taxon>
        <taxon>Dipterocarpaceae</taxon>
        <taxon>Rubroshorea</taxon>
    </lineage>
</organism>
<dbReference type="Proteomes" id="UP001054252">
    <property type="component" value="Unassembled WGS sequence"/>
</dbReference>
<dbReference type="PANTHER" id="PTHR16140">
    <property type="entry name" value="NON-STRUCTURAL MAINTENANCE OF CHROMOSOMES ELEMENT 4"/>
    <property type="match status" value="1"/>
</dbReference>
<keyword evidence="5 7" id="KW-0234">DNA repair</keyword>
<keyword evidence="11" id="KW-1185">Reference proteome</keyword>
<dbReference type="EMBL" id="BPVZ01000070">
    <property type="protein sequence ID" value="GKV25820.1"/>
    <property type="molecule type" value="Genomic_DNA"/>
</dbReference>
<comment type="function">
    <text evidence="7">Component of the SMC5-SMC6 complex, that promotes sister chromatid alignment after DNA damage and facilitates double-stranded DNA breaks (DSBs) repair via homologous recombination between sister chromatids.</text>
</comment>
<evidence type="ECO:0000256" key="5">
    <source>
        <dbReference type="ARBA" id="ARBA00023204"/>
    </source>
</evidence>
<dbReference type="GO" id="GO:0030915">
    <property type="term" value="C:Smc5-Smc6 complex"/>
    <property type="evidence" value="ECO:0007669"/>
    <property type="project" value="UniProtKB-UniRule"/>
</dbReference>
<feature type="domain" description="Non-structural maintenance of chromosome element 4 C-terminal" evidence="9">
    <location>
        <begin position="220"/>
        <end position="307"/>
    </location>
</feature>
<protein>
    <recommendedName>
        <fullName evidence="7">Non-structural maintenance of chromosomes element 4</fullName>
    </recommendedName>
</protein>
<gene>
    <name evidence="10" type="ORF">SLEP1_g35203</name>
</gene>
<dbReference type="InterPro" id="IPR027786">
    <property type="entry name" value="Nse4/EID"/>
</dbReference>
<reference evidence="10 11" key="1">
    <citation type="journal article" date="2021" name="Commun. Biol.">
        <title>The genome of Shorea leprosula (Dipterocarpaceae) highlights the ecological relevance of drought in aseasonal tropical rainforests.</title>
        <authorList>
            <person name="Ng K.K.S."/>
            <person name="Kobayashi M.J."/>
            <person name="Fawcett J.A."/>
            <person name="Hatakeyama M."/>
            <person name="Paape T."/>
            <person name="Ng C.H."/>
            <person name="Ang C.C."/>
            <person name="Tnah L.H."/>
            <person name="Lee C.T."/>
            <person name="Nishiyama T."/>
            <person name="Sese J."/>
            <person name="O'Brien M.J."/>
            <person name="Copetti D."/>
            <person name="Mohd Noor M.I."/>
            <person name="Ong R.C."/>
            <person name="Putra M."/>
            <person name="Sireger I.Z."/>
            <person name="Indrioko S."/>
            <person name="Kosugi Y."/>
            <person name="Izuno A."/>
            <person name="Isagi Y."/>
            <person name="Lee S.L."/>
            <person name="Shimizu K.K."/>
        </authorList>
    </citation>
    <scope>NUCLEOTIDE SEQUENCE [LARGE SCALE GENOMIC DNA]</scope>
    <source>
        <strain evidence="10">214</strain>
    </source>
</reference>